<evidence type="ECO:0000313" key="2">
    <source>
        <dbReference type="Proteomes" id="UP000184517"/>
    </source>
</evidence>
<dbReference type="Proteomes" id="UP000184517">
    <property type="component" value="Unassembled WGS sequence"/>
</dbReference>
<dbReference type="STRING" id="1122206.SAMN02745753_03146"/>
<accession>A0A1M5GMG7</accession>
<gene>
    <name evidence="1" type="ORF">SAMN02745753_03146</name>
</gene>
<sequence length="398" mass="45694">MLKNKTLKIDLIKSIFLVTITMMSFKTIADTKKAQLSEKMDMEIYYETSSGLFGLTDNGYYNFNTGDDVTFYLTENKKIEILKLNKKLTNSKNTNFKEVAFQPLDKTLTNYVVQKADKNGDLCFYDVSKYSTENYTGPIGETYYKVTAKGIYEYPSIGDDFTNCERKPSTKKNVSFEPIDDFSRFEGGILGCALNGCSIKDLNGYSLTAYAVENKGNEKYRSVAMHYDQDSKILVEKSKGIGKQDGISHLNLAEYLWLTPLKEDIDSLKFNGLWRYREIGQEEIKTGCILIKGDQIFESNKTKSNCIKSVESYKIDVSSKYIDMWWLKNKGATATIAQVNAAVKYKDQNNIVQYTEWEYFPISDDLESAPLYKYSYNPNEIKNKKKEIFSITTFERVK</sequence>
<dbReference type="AlphaFoldDB" id="A0A1M5GMG7"/>
<dbReference type="RefSeq" id="WP_072840627.1">
    <property type="nucleotide sequence ID" value="NZ_FQVF01000015.1"/>
</dbReference>
<reference evidence="2" key="1">
    <citation type="submission" date="2016-11" db="EMBL/GenBank/DDBJ databases">
        <authorList>
            <person name="Varghese N."/>
            <person name="Submissions S."/>
        </authorList>
    </citation>
    <scope>NUCLEOTIDE SEQUENCE [LARGE SCALE GENOMIC DNA]</scope>
    <source>
        <strain evidence="2">DSM 16579</strain>
    </source>
</reference>
<name>A0A1M5GMG7_9GAMM</name>
<keyword evidence="2" id="KW-1185">Reference proteome</keyword>
<organism evidence="1 2">
    <name type="scientific">Marinomonas polaris DSM 16579</name>
    <dbReference type="NCBI Taxonomy" id="1122206"/>
    <lineage>
        <taxon>Bacteria</taxon>
        <taxon>Pseudomonadati</taxon>
        <taxon>Pseudomonadota</taxon>
        <taxon>Gammaproteobacteria</taxon>
        <taxon>Oceanospirillales</taxon>
        <taxon>Oceanospirillaceae</taxon>
        <taxon>Marinomonas</taxon>
    </lineage>
</organism>
<proteinExistence type="predicted"/>
<dbReference type="EMBL" id="FQVF01000015">
    <property type="protein sequence ID" value="SHG04893.1"/>
    <property type="molecule type" value="Genomic_DNA"/>
</dbReference>
<dbReference type="OrthoDB" id="5592990at2"/>
<protein>
    <submittedName>
        <fullName evidence="1">Uncharacterized protein</fullName>
    </submittedName>
</protein>
<evidence type="ECO:0000313" key="1">
    <source>
        <dbReference type="EMBL" id="SHG04893.1"/>
    </source>
</evidence>